<evidence type="ECO:0000256" key="1">
    <source>
        <dbReference type="SAM" id="MobiDB-lite"/>
    </source>
</evidence>
<feature type="region of interest" description="Disordered" evidence="1">
    <location>
        <begin position="141"/>
        <end position="165"/>
    </location>
</feature>
<evidence type="ECO:0000313" key="3">
    <source>
        <dbReference type="EMBL" id="BAY70589.1"/>
    </source>
</evidence>
<feature type="compositionally biased region" description="Low complexity" evidence="1">
    <location>
        <begin position="154"/>
        <end position="165"/>
    </location>
</feature>
<feature type="transmembrane region" description="Helical" evidence="2">
    <location>
        <begin position="35"/>
        <end position="56"/>
    </location>
</feature>
<feature type="region of interest" description="Disordered" evidence="1">
    <location>
        <begin position="94"/>
        <end position="127"/>
    </location>
</feature>
<protein>
    <submittedName>
        <fullName evidence="3">Uncharacterized protein</fullName>
    </submittedName>
</protein>
<gene>
    <name evidence="3" type="ORF">NIES23_33960</name>
</gene>
<keyword evidence="2" id="KW-0472">Membrane</keyword>
<evidence type="ECO:0000313" key="4">
    <source>
        <dbReference type="Proteomes" id="UP000217507"/>
    </source>
</evidence>
<keyword evidence="2" id="KW-1133">Transmembrane helix</keyword>
<keyword evidence="2" id="KW-0812">Transmembrane</keyword>
<reference evidence="3 4" key="1">
    <citation type="submission" date="2017-06" db="EMBL/GenBank/DDBJ databases">
        <title>Genome sequencing of cyanobaciteial culture collection at National Institute for Environmental Studies (NIES).</title>
        <authorList>
            <person name="Hirose Y."/>
            <person name="Shimura Y."/>
            <person name="Fujisawa T."/>
            <person name="Nakamura Y."/>
            <person name="Kawachi M."/>
        </authorList>
    </citation>
    <scope>NUCLEOTIDE SEQUENCE [LARGE SCALE GENOMIC DNA]</scope>
    <source>
        <strain evidence="3 4">NIES-23</strain>
    </source>
</reference>
<sequence>MLNEFLQVLVAAFIGAASGYFINQLPPLGTFRGSRWLMVAVVIELAVLGAIWAWLFGDTAQASNSRGLVEKIGAALLGAFVVNVVQLVWGNLRGGNSPQSSSSQSGTNARTVVRGTSIKGQGNKAKVTQKDVLVENTEVIGKDNEFSVTDDDNSSSPQQNNSPNP</sequence>
<name>A0A1Z4KNM6_ANAVA</name>
<dbReference type="AlphaFoldDB" id="A0A1Z4KNM6"/>
<dbReference type="Proteomes" id="UP000217507">
    <property type="component" value="Chromosome"/>
</dbReference>
<organism evidence="3 4">
    <name type="scientific">Trichormus variabilis NIES-23</name>
    <dbReference type="NCBI Taxonomy" id="1973479"/>
    <lineage>
        <taxon>Bacteria</taxon>
        <taxon>Bacillati</taxon>
        <taxon>Cyanobacteriota</taxon>
        <taxon>Cyanophyceae</taxon>
        <taxon>Nostocales</taxon>
        <taxon>Nostocaceae</taxon>
        <taxon>Trichormus</taxon>
    </lineage>
</organism>
<proteinExistence type="predicted"/>
<evidence type="ECO:0000256" key="2">
    <source>
        <dbReference type="SAM" id="Phobius"/>
    </source>
</evidence>
<accession>A0A1Z4KNM6</accession>
<dbReference type="EMBL" id="AP018216">
    <property type="protein sequence ID" value="BAY70589.1"/>
    <property type="molecule type" value="Genomic_DNA"/>
</dbReference>
<feature type="transmembrane region" description="Helical" evidence="2">
    <location>
        <begin position="68"/>
        <end position="89"/>
    </location>
</feature>